<keyword evidence="2" id="KW-1185">Reference proteome</keyword>
<evidence type="ECO:0000313" key="2">
    <source>
        <dbReference type="Proteomes" id="UP000241769"/>
    </source>
</evidence>
<evidence type="ECO:0000313" key="1">
    <source>
        <dbReference type="EMBL" id="PRP76126.1"/>
    </source>
</evidence>
<sequence>MLLETGVTGWDLIGEQTQEFVLFAGCGLPFSGGTRNDHINEHLFGACRGLTERGTNINKLLLIPVDTFETSLPKKHLT</sequence>
<comment type="caution">
    <text evidence="1">The sequence shown here is derived from an EMBL/GenBank/DDBJ whole genome shotgun (WGS) entry which is preliminary data.</text>
</comment>
<name>A0A2P6MWT9_9EUKA</name>
<proteinExistence type="predicted"/>
<dbReference type="InParanoid" id="A0A2P6MWT9"/>
<dbReference type="EMBL" id="MDYQ01000350">
    <property type="protein sequence ID" value="PRP76126.1"/>
    <property type="molecule type" value="Genomic_DNA"/>
</dbReference>
<dbReference type="Proteomes" id="UP000241769">
    <property type="component" value="Unassembled WGS sequence"/>
</dbReference>
<dbReference type="AlphaFoldDB" id="A0A2P6MWT9"/>
<protein>
    <submittedName>
        <fullName evidence="1">Uncharacterized protein</fullName>
    </submittedName>
</protein>
<accession>A0A2P6MWT9</accession>
<organism evidence="1 2">
    <name type="scientific">Planoprotostelium fungivorum</name>
    <dbReference type="NCBI Taxonomy" id="1890364"/>
    <lineage>
        <taxon>Eukaryota</taxon>
        <taxon>Amoebozoa</taxon>
        <taxon>Evosea</taxon>
        <taxon>Variosea</taxon>
        <taxon>Cavosteliida</taxon>
        <taxon>Cavosteliaceae</taxon>
        <taxon>Planoprotostelium</taxon>
    </lineage>
</organism>
<reference evidence="1 2" key="1">
    <citation type="journal article" date="2018" name="Genome Biol. Evol.">
        <title>Multiple Roots of Fruiting Body Formation in Amoebozoa.</title>
        <authorList>
            <person name="Hillmann F."/>
            <person name="Forbes G."/>
            <person name="Novohradska S."/>
            <person name="Ferling I."/>
            <person name="Riege K."/>
            <person name="Groth M."/>
            <person name="Westermann M."/>
            <person name="Marz M."/>
            <person name="Spaller T."/>
            <person name="Winckler T."/>
            <person name="Schaap P."/>
            <person name="Glockner G."/>
        </authorList>
    </citation>
    <scope>NUCLEOTIDE SEQUENCE [LARGE SCALE GENOMIC DNA]</scope>
    <source>
        <strain evidence="1 2">Jena</strain>
    </source>
</reference>
<gene>
    <name evidence="1" type="ORF">PROFUN_15354</name>
</gene>